<keyword evidence="7" id="KW-0472">Membrane</keyword>
<dbReference type="OrthoDB" id="448455at2759"/>
<dbReference type="EMBL" id="OC915006">
    <property type="protein sequence ID" value="CAD7638132.1"/>
    <property type="molecule type" value="Genomic_DNA"/>
</dbReference>
<accession>A0A7R9LB42</accession>
<evidence type="ECO:0000256" key="7">
    <source>
        <dbReference type="ARBA" id="ARBA00023298"/>
    </source>
</evidence>
<evidence type="ECO:0000313" key="9">
    <source>
        <dbReference type="EMBL" id="CAD7638132.1"/>
    </source>
</evidence>
<dbReference type="InterPro" id="IPR036770">
    <property type="entry name" value="Ankyrin_rpt-contain_sf"/>
</dbReference>
<dbReference type="PROSITE" id="PS50088">
    <property type="entry name" value="ANK_REPEAT"/>
    <property type="match status" value="2"/>
</dbReference>
<keyword evidence="2" id="KW-0268">Exocytosis</keyword>
<keyword evidence="5" id="KW-0528">Neurotoxin</keyword>
<keyword evidence="10" id="KW-1185">Reference proteome</keyword>
<dbReference type="AlphaFoldDB" id="A0A7R9LB42"/>
<keyword evidence="7" id="KW-1053">Target membrane</keyword>
<dbReference type="InterPro" id="IPR002110">
    <property type="entry name" value="Ankyrin_rpt"/>
</dbReference>
<dbReference type="Proteomes" id="UP000728032">
    <property type="component" value="Unassembled WGS sequence"/>
</dbReference>
<evidence type="ECO:0000256" key="4">
    <source>
        <dbReference type="ARBA" id="ARBA00022737"/>
    </source>
</evidence>
<comment type="subcellular location">
    <subcellularLocation>
        <location evidence="1">Target cell membrane</location>
    </subcellularLocation>
</comment>
<evidence type="ECO:0000256" key="2">
    <source>
        <dbReference type="ARBA" id="ARBA00022483"/>
    </source>
</evidence>
<gene>
    <name evidence="9" type="ORF">ONB1V03_LOCUS1231</name>
</gene>
<dbReference type="GO" id="GO:0044218">
    <property type="term" value="C:other organism cell membrane"/>
    <property type="evidence" value="ECO:0007669"/>
    <property type="project" value="UniProtKB-KW"/>
</dbReference>
<keyword evidence="3" id="KW-1052">Target cell membrane</keyword>
<protein>
    <recommendedName>
        <fullName evidence="11">Ankyrin repeat protein</fullName>
    </recommendedName>
</protein>
<keyword evidence="5" id="KW-0638">Presynaptic neurotoxin</keyword>
<dbReference type="Pfam" id="PF12796">
    <property type="entry name" value="Ank_2"/>
    <property type="match status" value="1"/>
</dbReference>
<evidence type="ECO:0000256" key="1">
    <source>
        <dbReference type="ARBA" id="ARBA00004175"/>
    </source>
</evidence>
<keyword evidence="6 8" id="KW-0040">ANK repeat</keyword>
<dbReference type="PANTHER" id="PTHR24141:SF1">
    <property type="entry name" value="2-5A-DEPENDENT RIBONUCLEASE"/>
    <property type="match status" value="1"/>
</dbReference>
<dbReference type="GO" id="GO:0044231">
    <property type="term" value="C:host cell presynaptic membrane"/>
    <property type="evidence" value="ECO:0007669"/>
    <property type="project" value="UniProtKB-KW"/>
</dbReference>
<dbReference type="GO" id="GO:0006396">
    <property type="term" value="P:RNA processing"/>
    <property type="evidence" value="ECO:0007669"/>
    <property type="project" value="TreeGrafter"/>
</dbReference>
<dbReference type="GO" id="GO:0003723">
    <property type="term" value="F:RNA binding"/>
    <property type="evidence" value="ECO:0007669"/>
    <property type="project" value="TreeGrafter"/>
</dbReference>
<dbReference type="SUPFAM" id="SSF47769">
    <property type="entry name" value="SAM/Pointed domain"/>
    <property type="match status" value="1"/>
</dbReference>
<evidence type="ECO:0008006" key="11">
    <source>
        <dbReference type="Google" id="ProtNLM"/>
    </source>
</evidence>
<keyword evidence="5" id="KW-0800">Toxin</keyword>
<feature type="repeat" description="ANK" evidence="8">
    <location>
        <begin position="197"/>
        <end position="230"/>
    </location>
</feature>
<evidence type="ECO:0000313" key="10">
    <source>
        <dbReference type="Proteomes" id="UP000728032"/>
    </source>
</evidence>
<evidence type="ECO:0000256" key="3">
    <source>
        <dbReference type="ARBA" id="ARBA00022537"/>
    </source>
</evidence>
<evidence type="ECO:0000256" key="8">
    <source>
        <dbReference type="PROSITE-ProRule" id="PRU00023"/>
    </source>
</evidence>
<dbReference type="PANTHER" id="PTHR24141">
    <property type="entry name" value="2-5A-DEPENDENT RIBONUCLEASE"/>
    <property type="match status" value="1"/>
</dbReference>
<dbReference type="Gene3D" id="1.25.40.20">
    <property type="entry name" value="Ankyrin repeat-containing domain"/>
    <property type="match status" value="1"/>
</dbReference>
<dbReference type="GO" id="GO:0006887">
    <property type="term" value="P:exocytosis"/>
    <property type="evidence" value="ECO:0007669"/>
    <property type="project" value="UniProtKB-KW"/>
</dbReference>
<proteinExistence type="predicted"/>
<evidence type="ECO:0000256" key="6">
    <source>
        <dbReference type="ARBA" id="ARBA00023043"/>
    </source>
</evidence>
<name>A0A7R9LB42_9ACAR</name>
<dbReference type="GO" id="GO:0004540">
    <property type="term" value="F:RNA nuclease activity"/>
    <property type="evidence" value="ECO:0007669"/>
    <property type="project" value="TreeGrafter"/>
</dbReference>
<keyword evidence="4" id="KW-0677">Repeat</keyword>
<dbReference type="EMBL" id="CAJPVJ010000181">
    <property type="protein sequence ID" value="CAG2161627.1"/>
    <property type="molecule type" value="Genomic_DNA"/>
</dbReference>
<dbReference type="SMART" id="SM00248">
    <property type="entry name" value="ANK"/>
    <property type="match status" value="4"/>
</dbReference>
<dbReference type="InterPro" id="IPR013761">
    <property type="entry name" value="SAM/pointed_sf"/>
</dbReference>
<dbReference type="SUPFAM" id="SSF48403">
    <property type="entry name" value="Ankyrin repeat"/>
    <property type="match status" value="1"/>
</dbReference>
<evidence type="ECO:0000256" key="5">
    <source>
        <dbReference type="ARBA" id="ARBA00023028"/>
    </source>
</evidence>
<sequence>MSFLPAGAEEYSDEDDDYLDNYNHYHKEVTITSPVVESTPITTSKPKPKRNVCLESIASSDGVICLSDIRMAIINGNADYLKQLMEKDNKFFVDTILSAGLIVLPNRLGNSALGQKINTYSCEDNSTPLMAVCGARSDVSEEDLIDCAKSLIKFGANVNALDKYGNSALIYAAKAGKCGLTQELIDNNAEINRANNEGWNALHWAVREGQGKVIERLLSSNDIDITLKTKSSQTAAQIAESKGHQKISIILENIKNKIDDNANGAEDDINSDNTKLSEEEVKILEDYVRPVAEIKCREKSQPKPTNHGELEEFLRQSDRIELLPKFLEHNIGYQDLVTNAEVALLKIGVTEPADIRKICANIVLLHGQDWKRESLKDISLKTTITCPDMLCVMSNVANHLHRIDQTVAYLKNTVTKRPDIMGLNNEVSTKRQVYNEILQALSNSRMLYQEIQSLRDVINAIEDTSEPQTPDLLSIPFTLEDEIDNKCRKSTKYSKGFLFSLIAVSALSVYVVKYGKMNGENTFTFMLNSIPSTLSKLYYKFY</sequence>
<reference evidence="9" key="1">
    <citation type="submission" date="2020-11" db="EMBL/GenBank/DDBJ databases">
        <authorList>
            <person name="Tran Van P."/>
        </authorList>
    </citation>
    <scope>NUCLEOTIDE SEQUENCE</scope>
</reference>
<organism evidence="9">
    <name type="scientific">Oppiella nova</name>
    <dbReference type="NCBI Taxonomy" id="334625"/>
    <lineage>
        <taxon>Eukaryota</taxon>
        <taxon>Metazoa</taxon>
        <taxon>Ecdysozoa</taxon>
        <taxon>Arthropoda</taxon>
        <taxon>Chelicerata</taxon>
        <taxon>Arachnida</taxon>
        <taxon>Acari</taxon>
        <taxon>Acariformes</taxon>
        <taxon>Sarcoptiformes</taxon>
        <taxon>Oribatida</taxon>
        <taxon>Brachypylina</taxon>
        <taxon>Oppioidea</taxon>
        <taxon>Oppiidae</taxon>
        <taxon>Oppiella</taxon>
    </lineage>
</organism>
<feature type="repeat" description="ANK" evidence="8">
    <location>
        <begin position="164"/>
        <end position="196"/>
    </location>
</feature>